<evidence type="ECO:0000256" key="10">
    <source>
        <dbReference type="ARBA" id="ARBA00022884"/>
    </source>
</evidence>
<proteinExistence type="inferred from homology"/>
<evidence type="ECO:0000256" key="11">
    <source>
        <dbReference type="ARBA" id="ARBA00030399"/>
    </source>
</evidence>
<dbReference type="Gene3D" id="1.10.940.10">
    <property type="entry name" value="NusB-like"/>
    <property type="match status" value="1"/>
</dbReference>
<keyword evidence="8 14" id="KW-0808">Transferase</keyword>
<sequence length="449" mass="50722">MTKHALRTTALDILVRIGEKGGFSHLLIDQAIKTKGLSSRDEGLLTEMVYGTIQRKLTLAYFLDAFIQANKKIDPWVKWLLYMSFYQMVYLDKVPAHAIIHEAVEIAKHKGHKGVAGLVNGTLRNAQRSGFPSFDKIKDPIERLSIETSHPLWLVNRWIDLYGMEITTKICHSNLRHKPISVRIQPLKINKQSAISLLEDEGYEVESSIFSNQGLIIRQGNILKSSLFKNGMITIQDQSSMLVAEMLDLKQDMVVLDACSAPGGKATHIAEKMENRGAVHAYDLHDKKAKLVSKKAKELDLNILKVGQADSRKLKDIHGPEEFDRILLDAPCSGLGVLRSKPDIKYHKKQEDIDSLAQIQGQLMESVSSLLKKGGKLVYSTCTIDKSENESIVQEFLVNHPNFKIDDQFFKELPEELKTSIGITDWGLQLFPHEYNTDGFFLTRLIKMD</sequence>
<dbReference type="PROSITE" id="PS01153">
    <property type="entry name" value="NOL1_NOP2_SUN"/>
    <property type="match status" value="1"/>
</dbReference>
<evidence type="ECO:0000256" key="8">
    <source>
        <dbReference type="ARBA" id="ARBA00022679"/>
    </source>
</evidence>
<accession>A0A9X3WBU1</accession>
<comment type="subcellular location">
    <subcellularLocation>
        <location evidence="2">Cytoplasm</location>
    </subcellularLocation>
</comment>
<feature type="binding site" evidence="14">
    <location>
        <position position="310"/>
    </location>
    <ligand>
        <name>S-adenosyl-L-methionine</name>
        <dbReference type="ChEBI" id="CHEBI:59789"/>
    </ligand>
</feature>
<protein>
    <recommendedName>
        <fullName evidence="4">16S rRNA (cytosine(967)-C(5))-methyltransferase</fullName>
        <ecNumber evidence="4">2.1.1.176</ecNumber>
    </recommendedName>
    <alternativeName>
        <fullName evidence="11">16S rRNA m5C967 methyltransferase</fullName>
    </alternativeName>
    <alternativeName>
        <fullName evidence="12">rRNA (cytosine-C(5)-)-methyltransferase RsmB</fullName>
    </alternativeName>
</protein>
<comment type="catalytic activity">
    <reaction evidence="13">
        <text>cytidine(967) in 16S rRNA + S-adenosyl-L-methionine = 5-methylcytidine(967) in 16S rRNA + S-adenosyl-L-homocysteine + H(+)</text>
        <dbReference type="Rhea" id="RHEA:42748"/>
        <dbReference type="Rhea" id="RHEA-COMP:10219"/>
        <dbReference type="Rhea" id="RHEA-COMP:10220"/>
        <dbReference type="ChEBI" id="CHEBI:15378"/>
        <dbReference type="ChEBI" id="CHEBI:57856"/>
        <dbReference type="ChEBI" id="CHEBI:59789"/>
        <dbReference type="ChEBI" id="CHEBI:74483"/>
        <dbReference type="ChEBI" id="CHEBI:82748"/>
        <dbReference type="EC" id="2.1.1.176"/>
    </reaction>
</comment>
<keyword evidence="17" id="KW-1185">Reference proteome</keyword>
<dbReference type="AlphaFoldDB" id="A0A9X3WBU1"/>
<comment type="function">
    <text evidence="1">Specifically methylates the cytosine at position 967 (m5C967) of 16S rRNA.</text>
</comment>
<dbReference type="Gene3D" id="3.40.50.150">
    <property type="entry name" value="Vaccinia Virus protein VP39"/>
    <property type="match status" value="1"/>
</dbReference>
<dbReference type="GO" id="GO:0006355">
    <property type="term" value="P:regulation of DNA-templated transcription"/>
    <property type="evidence" value="ECO:0007669"/>
    <property type="project" value="InterPro"/>
</dbReference>
<evidence type="ECO:0000313" key="16">
    <source>
        <dbReference type="EMBL" id="MDC3416442.1"/>
    </source>
</evidence>
<evidence type="ECO:0000256" key="12">
    <source>
        <dbReference type="ARBA" id="ARBA00031088"/>
    </source>
</evidence>
<evidence type="ECO:0000256" key="5">
    <source>
        <dbReference type="ARBA" id="ARBA00022490"/>
    </source>
</evidence>
<dbReference type="InterPro" id="IPR004573">
    <property type="entry name" value="rRNA_ssu_MeTfrase_B"/>
</dbReference>
<dbReference type="NCBIfam" id="TIGR00563">
    <property type="entry name" value="rsmB"/>
    <property type="match status" value="1"/>
</dbReference>
<dbReference type="PANTHER" id="PTHR22807:SF53">
    <property type="entry name" value="RIBOSOMAL RNA SMALL SUBUNIT METHYLTRANSFERASE B-RELATED"/>
    <property type="match status" value="1"/>
</dbReference>
<dbReference type="InterPro" id="IPR049560">
    <property type="entry name" value="MeTrfase_RsmB-F_NOP2_cat"/>
</dbReference>
<reference evidence="16" key="1">
    <citation type="submission" date="2022-06" db="EMBL/GenBank/DDBJ databases">
        <title>Aquibacillus sp. a new bacterium isolated from soil saline samples.</title>
        <authorList>
            <person name="Galisteo C."/>
            <person name="De La Haba R."/>
            <person name="Sanchez-Porro C."/>
            <person name="Ventosa A."/>
        </authorList>
    </citation>
    <scope>NUCLEOTIDE SEQUENCE</scope>
    <source>
        <strain evidence="16">3ASR75-54</strain>
    </source>
</reference>
<evidence type="ECO:0000256" key="4">
    <source>
        <dbReference type="ARBA" id="ARBA00012140"/>
    </source>
</evidence>
<evidence type="ECO:0000256" key="3">
    <source>
        <dbReference type="ARBA" id="ARBA00007494"/>
    </source>
</evidence>
<dbReference type="Gene3D" id="3.30.70.1170">
    <property type="entry name" value="Sun protein, domain 3"/>
    <property type="match status" value="1"/>
</dbReference>
<dbReference type="GO" id="GO:0008649">
    <property type="term" value="F:rRNA methyltransferase activity"/>
    <property type="evidence" value="ECO:0007669"/>
    <property type="project" value="InterPro"/>
</dbReference>
<organism evidence="16 17">
    <name type="scientific">Aquibacillus salsiterrae</name>
    <dbReference type="NCBI Taxonomy" id="2950439"/>
    <lineage>
        <taxon>Bacteria</taxon>
        <taxon>Bacillati</taxon>
        <taxon>Bacillota</taxon>
        <taxon>Bacilli</taxon>
        <taxon>Bacillales</taxon>
        <taxon>Bacillaceae</taxon>
        <taxon>Aquibacillus</taxon>
    </lineage>
</organism>
<keyword evidence="6" id="KW-0698">rRNA processing</keyword>
<keyword evidence="9 14" id="KW-0949">S-adenosyl-L-methionine</keyword>
<evidence type="ECO:0000256" key="9">
    <source>
        <dbReference type="ARBA" id="ARBA00022691"/>
    </source>
</evidence>
<dbReference type="FunFam" id="1.10.940.10:FF:000006">
    <property type="entry name" value="16S rRNA (Cytosine(967)-C(5))-methyltransferase RsmB"/>
    <property type="match status" value="1"/>
</dbReference>
<dbReference type="InterPro" id="IPR029063">
    <property type="entry name" value="SAM-dependent_MTases_sf"/>
</dbReference>
<evidence type="ECO:0000259" key="15">
    <source>
        <dbReference type="PROSITE" id="PS51686"/>
    </source>
</evidence>
<feature type="domain" description="SAM-dependent MTase RsmB/NOP-type" evidence="15">
    <location>
        <begin position="170"/>
        <end position="448"/>
    </location>
</feature>
<dbReference type="InterPro" id="IPR054728">
    <property type="entry name" value="RsmB-like_ferredoxin"/>
</dbReference>
<dbReference type="FunFam" id="3.40.50.150:FF:000022">
    <property type="entry name" value="Ribosomal RNA small subunit methyltransferase B"/>
    <property type="match status" value="1"/>
</dbReference>
<dbReference type="Pfam" id="PF22458">
    <property type="entry name" value="RsmF-B_ferredox"/>
    <property type="match status" value="1"/>
</dbReference>
<feature type="binding site" evidence="14">
    <location>
        <begin position="259"/>
        <end position="265"/>
    </location>
    <ligand>
        <name>S-adenosyl-L-methionine</name>
        <dbReference type="ChEBI" id="CHEBI:59789"/>
    </ligand>
</feature>
<dbReference type="CDD" id="cd02440">
    <property type="entry name" value="AdoMet_MTases"/>
    <property type="match status" value="1"/>
</dbReference>
<keyword evidence="7 14" id="KW-0489">Methyltransferase</keyword>
<comment type="similarity">
    <text evidence="3 14">Belongs to the class I-like SAM-binding methyltransferase superfamily. RsmB/NOP family.</text>
</comment>
<name>A0A9X3WBU1_9BACI</name>
<evidence type="ECO:0000313" key="17">
    <source>
        <dbReference type="Proteomes" id="UP001145069"/>
    </source>
</evidence>
<gene>
    <name evidence="16" type="primary">rsmB</name>
    <name evidence="16" type="ORF">NC799_05885</name>
</gene>
<dbReference type="InterPro" id="IPR001678">
    <property type="entry name" value="MeTrfase_RsmB-F_NOP2_dom"/>
</dbReference>
<comment type="caution">
    <text evidence="16">The sequence shown here is derived from an EMBL/GenBank/DDBJ whole genome shotgun (WGS) entry which is preliminary data.</text>
</comment>
<dbReference type="PROSITE" id="PS51686">
    <property type="entry name" value="SAM_MT_RSMB_NOP"/>
    <property type="match status" value="1"/>
</dbReference>
<dbReference type="SUPFAM" id="SSF53335">
    <property type="entry name" value="S-adenosyl-L-methionine-dependent methyltransferases"/>
    <property type="match status" value="1"/>
</dbReference>
<evidence type="ECO:0000256" key="6">
    <source>
        <dbReference type="ARBA" id="ARBA00022552"/>
    </source>
</evidence>
<dbReference type="EC" id="2.1.1.176" evidence="4"/>
<dbReference type="InterPro" id="IPR018314">
    <property type="entry name" value="RsmB/NOL1/NOP2-like_CS"/>
</dbReference>
<evidence type="ECO:0000256" key="13">
    <source>
        <dbReference type="ARBA" id="ARBA00047283"/>
    </source>
</evidence>
<dbReference type="EMBL" id="JAMQKC010000003">
    <property type="protein sequence ID" value="MDC3416442.1"/>
    <property type="molecule type" value="Genomic_DNA"/>
</dbReference>
<dbReference type="RefSeq" id="WP_272445446.1">
    <property type="nucleotide sequence ID" value="NZ_JAMQKC010000003.1"/>
</dbReference>
<dbReference type="PANTHER" id="PTHR22807">
    <property type="entry name" value="NOP2 YEAST -RELATED NOL1/NOP2/FMU SUN DOMAIN-CONTAINING"/>
    <property type="match status" value="1"/>
</dbReference>
<keyword evidence="10 14" id="KW-0694">RNA-binding</keyword>
<dbReference type="InterPro" id="IPR006027">
    <property type="entry name" value="NusB_RsmB_TIM44"/>
</dbReference>
<dbReference type="InterPro" id="IPR035926">
    <property type="entry name" value="NusB-like_sf"/>
</dbReference>
<dbReference type="Proteomes" id="UP001145069">
    <property type="component" value="Unassembled WGS sequence"/>
</dbReference>
<dbReference type="GO" id="GO:0005737">
    <property type="term" value="C:cytoplasm"/>
    <property type="evidence" value="ECO:0007669"/>
    <property type="project" value="UniProtKB-SubCell"/>
</dbReference>
<dbReference type="InterPro" id="IPR023267">
    <property type="entry name" value="RCMT"/>
</dbReference>
<dbReference type="Pfam" id="PF01189">
    <property type="entry name" value="Methyltr_RsmB-F"/>
    <property type="match status" value="1"/>
</dbReference>
<feature type="binding site" evidence="14">
    <location>
        <position position="283"/>
    </location>
    <ligand>
        <name>S-adenosyl-L-methionine</name>
        <dbReference type="ChEBI" id="CHEBI:59789"/>
    </ligand>
</feature>
<feature type="active site" description="Nucleophile" evidence="14">
    <location>
        <position position="382"/>
    </location>
</feature>
<feature type="binding site" evidence="14">
    <location>
        <position position="329"/>
    </location>
    <ligand>
        <name>S-adenosyl-L-methionine</name>
        <dbReference type="ChEBI" id="CHEBI:59789"/>
    </ligand>
</feature>
<dbReference type="Pfam" id="PF01029">
    <property type="entry name" value="NusB"/>
    <property type="match status" value="1"/>
</dbReference>
<dbReference type="FunFam" id="3.30.70.1170:FF:000003">
    <property type="entry name" value="16S rRNA (Cytosine(967)-C(5))-methyltransferase RsmB"/>
    <property type="match status" value="1"/>
</dbReference>
<evidence type="ECO:0000256" key="1">
    <source>
        <dbReference type="ARBA" id="ARBA00002724"/>
    </source>
</evidence>
<dbReference type="GO" id="GO:0003723">
    <property type="term" value="F:RNA binding"/>
    <property type="evidence" value="ECO:0007669"/>
    <property type="project" value="UniProtKB-UniRule"/>
</dbReference>
<evidence type="ECO:0000256" key="14">
    <source>
        <dbReference type="PROSITE-ProRule" id="PRU01023"/>
    </source>
</evidence>
<evidence type="ECO:0000256" key="7">
    <source>
        <dbReference type="ARBA" id="ARBA00022603"/>
    </source>
</evidence>
<evidence type="ECO:0000256" key="2">
    <source>
        <dbReference type="ARBA" id="ARBA00004496"/>
    </source>
</evidence>
<dbReference type="NCBIfam" id="NF011494">
    <property type="entry name" value="PRK14902.1"/>
    <property type="match status" value="1"/>
</dbReference>
<dbReference type="SUPFAM" id="SSF48013">
    <property type="entry name" value="NusB-like"/>
    <property type="match status" value="1"/>
</dbReference>
<dbReference type="PRINTS" id="PR02008">
    <property type="entry name" value="RCMTFAMILY"/>
</dbReference>
<keyword evidence="5" id="KW-0963">Cytoplasm</keyword>